<evidence type="ECO:0000256" key="6">
    <source>
        <dbReference type="ARBA" id="ARBA00023136"/>
    </source>
</evidence>
<keyword evidence="4" id="KW-0560">Oxidoreductase</keyword>
<dbReference type="Pfam" id="PF08592">
    <property type="entry name" value="Anthrone_oxy"/>
    <property type="match status" value="1"/>
</dbReference>
<gene>
    <name evidence="9" type="ORF">LTR97_012260</name>
</gene>
<feature type="transmembrane region" description="Helical" evidence="8">
    <location>
        <begin position="15"/>
        <end position="40"/>
    </location>
</feature>
<accession>A0AAN7ZY61</accession>
<keyword evidence="5" id="KW-0503">Monooxygenase</keyword>
<evidence type="ECO:0000313" key="9">
    <source>
        <dbReference type="EMBL" id="KAK5690392.1"/>
    </source>
</evidence>
<evidence type="ECO:0000313" key="10">
    <source>
        <dbReference type="Proteomes" id="UP001310594"/>
    </source>
</evidence>
<name>A0AAN7ZY61_9PEZI</name>
<evidence type="ECO:0000256" key="5">
    <source>
        <dbReference type="ARBA" id="ARBA00023033"/>
    </source>
</evidence>
<dbReference type="InterPro" id="IPR013901">
    <property type="entry name" value="Anthrone_oxy"/>
</dbReference>
<dbReference type="PANTHER" id="PTHR35042:SF3">
    <property type="entry name" value="ANTHRONE OXYGENASE-RELATED"/>
    <property type="match status" value="1"/>
</dbReference>
<dbReference type="GO" id="GO:0016020">
    <property type="term" value="C:membrane"/>
    <property type="evidence" value="ECO:0007669"/>
    <property type="project" value="UniProtKB-SubCell"/>
</dbReference>
<evidence type="ECO:0000256" key="2">
    <source>
        <dbReference type="ARBA" id="ARBA00022692"/>
    </source>
</evidence>
<evidence type="ECO:0000256" key="8">
    <source>
        <dbReference type="SAM" id="Phobius"/>
    </source>
</evidence>
<keyword evidence="3 8" id="KW-1133">Transmembrane helix</keyword>
<keyword evidence="2 8" id="KW-0812">Transmembrane</keyword>
<dbReference type="AlphaFoldDB" id="A0AAN7ZY61"/>
<evidence type="ECO:0000256" key="1">
    <source>
        <dbReference type="ARBA" id="ARBA00004141"/>
    </source>
</evidence>
<evidence type="ECO:0000256" key="7">
    <source>
        <dbReference type="ARBA" id="ARBA00034313"/>
    </source>
</evidence>
<dbReference type="GO" id="GO:0004497">
    <property type="term" value="F:monooxygenase activity"/>
    <property type="evidence" value="ECO:0007669"/>
    <property type="project" value="UniProtKB-KW"/>
</dbReference>
<comment type="caution">
    <text evidence="9">The sequence shown here is derived from an EMBL/GenBank/DDBJ whole genome shotgun (WGS) entry which is preliminary data.</text>
</comment>
<dbReference type="Proteomes" id="UP001310594">
    <property type="component" value="Unassembled WGS sequence"/>
</dbReference>
<protein>
    <recommendedName>
        <fullName evidence="11">DUF1772 domain-containing protein</fullName>
    </recommendedName>
</protein>
<feature type="transmembrane region" description="Helical" evidence="8">
    <location>
        <begin position="61"/>
        <end position="83"/>
    </location>
</feature>
<organism evidence="9 10">
    <name type="scientific">Elasticomyces elasticus</name>
    <dbReference type="NCBI Taxonomy" id="574655"/>
    <lineage>
        <taxon>Eukaryota</taxon>
        <taxon>Fungi</taxon>
        <taxon>Dikarya</taxon>
        <taxon>Ascomycota</taxon>
        <taxon>Pezizomycotina</taxon>
        <taxon>Dothideomycetes</taxon>
        <taxon>Dothideomycetidae</taxon>
        <taxon>Mycosphaerellales</taxon>
        <taxon>Teratosphaeriaceae</taxon>
        <taxon>Elasticomyces</taxon>
    </lineage>
</organism>
<feature type="transmembrane region" description="Helical" evidence="8">
    <location>
        <begin position="148"/>
        <end position="169"/>
    </location>
</feature>
<evidence type="ECO:0008006" key="11">
    <source>
        <dbReference type="Google" id="ProtNLM"/>
    </source>
</evidence>
<reference evidence="9" key="1">
    <citation type="submission" date="2023-08" db="EMBL/GenBank/DDBJ databases">
        <title>Black Yeasts Isolated from many extreme environments.</title>
        <authorList>
            <person name="Coleine C."/>
            <person name="Stajich J.E."/>
            <person name="Selbmann L."/>
        </authorList>
    </citation>
    <scope>NUCLEOTIDE SEQUENCE</scope>
    <source>
        <strain evidence="9">CCFEE 5810</strain>
    </source>
</reference>
<dbReference type="EMBL" id="JAVRQU010000025">
    <property type="protein sequence ID" value="KAK5690392.1"/>
    <property type="molecule type" value="Genomic_DNA"/>
</dbReference>
<evidence type="ECO:0000256" key="4">
    <source>
        <dbReference type="ARBA" id="ARBA00023002"/>
    </source>
</evidence>
<dbReference type="PANTHER" id="PTHR35042">
    <property type="entry name" value="ANTHRONE OXYGENASE ENCC"/>
    <property type="match status" value="1"/>
</dbReference>
<comment type="similarity">
    <text evidence="7">Belongs to the anthrone oxygenase family.</text>
</comment>
<feature type="transmembrane region" description="Helical" evidence="8">
    <location>
        <begin position="89"/>
        <end position="110"/>
    </location>
</feature>
<keyword evidence="6 8" id="KW-0472">Membrane</keyword>
<comment type="subcellular location">
    <subcellularLocation>
        <location evidence="1">Membrane</location>
        <topology evidence="1">Multi-pass membrane protein</topology>
    </subcellularLocation>
</comment>
<evidence type="ECO:0000256" key="3">
    <source>
        <dbReference type="ARBA" id="ARBA00022989"/>
    </source>
</evidence>
<proteinExistence type="inferred from homology"/>
<sequence length="171" mass="18796">MSLRTNQGMESGAEAFAVLTGTFLSGLLMSLYTITMPVLVETSVSPPLLLQQWQRIFDRGHIQGPVLAILTGFTYGYAAWLRASAGESWLPFVLAAVLTFGIVPFTWIFMERINTALFSAVARSGTEKGSVDKLDAERMIIRWSGFHALRSLFPLAGAVMGFLAMLQVIQF</sequence>